<dbReference type="InterPro" id="IPR051569">
    <property type="entry name" value="SHANK"/>
</dbReference>
<feature type="compositionally biased region" description="Polar residues" evidence="2">
    <location>
        <begin position="1"/>
        <end position="16"/>
    </location>
</feature>
<dbReference type="InterPro" id="IPR002110">
    <property type="entry name" value="Ankyrin_rpt"/>
</dbReference>
<comment type="caution">
    <text evidence="3">The sequence shown here is derived from an EMBL/GenBank/DDBJ whole genome shotgun (WGS) entry which is preliminary data.</text>
</comment>
<organism evidence="3 4">
    <name type="scientific">Sinanodonta woodiana</name>
    <name type="common">Chinese pond mussel</name>
    <name type="synonym">Anodonta woodiana</name>
    <dbReference type="NCBI Taxonomy" id="1069815"/>
    <lineage>
        <taxon>Eukaryota</taxon>
        <taxon>Metazoa</taxon>
        <taxon>Spiralia</taxon>
        <taxon>Lophotrochozoa</taxon>
        <taxon>Mollusca</taxon>
        <taxon>Bivalvia</taxon>
        <taxon>Autobranchia</taxon>
        <taxon>Heteroconchia</taxon>
        <taxon>Palaeoheterodonta</taxon>
        <taxon>Unionida</taxon>
        <taxon>Unionoidea</taxon>
        <taxon>Unionidae</taxon>
        <taxon>Unioninae</taxon>
        <taxon>Sinanodonta</taxon>
    </lineage>
</organism>
<dbReference type="SUPFAM" id="SSF50044">
    <property type="entry name" value="SH3-domain"/>
    <property type="match status" value="2"/>
</dbReference>
<dbReference type="PANTHER" id="PTHR24135:SF28">
    <property type="entry name" value="LD13733P"/>
    <property type="match status" value="1"/>
</dbReference>
<feature type="region of interest" description="Disordered" evidence="2">
    <location>
        <begin position="301"/>
        <end position="326"/>
    </location>
</feature>
<name>A0ABD3XDL1_SINWO</name>
<dbReference type="SUPFAM" id="SSF48403">
    <property type="entry name" value="Ankyrin repeat"/>
    <property type="match status" value="1"/>
</dbReference>
<feature type="repeat" description="ANK" evidence="1">
    <location>
        <begin position="165"/>
        <end position="197"/>
    </location>
</feature>
<proteinExistence type="predicted"/>
<feature type="region of interest" description="Disordered" evidence="2">
    <location>
        <begin position="1"/>
        <end position="25"/>
    </location>
</feature>
<dbReference type="AlphaFoldDB" id="A0ABD3XDL1"/>
<dbReference type="PANTHER" id="PTHR24135">
    <property type="entry name" value="SH3 AND MULTIPLE ANKYRIN REPEAT DOMAINS PROTEIN"/>
    <property type="match status" value="1"/>
</dbReference>
<protein>
    <submittedName>
        <fullName evidence="3">Uncharacterized protein</fullName>
    </submittedName>
</protein>
<keyword evidence="1" id="KW-0040">ANK repeat</keyword>
<sequence length="384" mass="42555">MENVKSGNTSKINKMTNKGIDPNFQEAGTGETPLTLVTTLDPQKSREIIISLVSGGAHLDFRTKQGLTAIHKAVLADNLTALKTLLDLGASTNYKDAHGLTPLYYSVMYQKSAVITETLLFERAFLGIHDEQGWQEVHQACRHGLVQHLEHLIFYGVDMNVVTKTGNTPLHICAENNMENCARVLLFRGANKEILNFSNQSAQQTAIIAGNLELAELIKNHKNEDVVPFKEMPSFSDRRGKSFVFSSNFSVLSRSRSDPKLNFAGLDMDMKDQQAQTVPTRAFKGPSHRFHANFDYGSYPASQSSDSPKSLSISSTSSGPVLSSGDGDYWEGSVNERYGYFPADHVQEVRLRRKAGSMEDLLGESRETRMMNRNTLAALVTSDR</sequence>
<feature type="repeat" description="ANK" evidence="1">
    <location>
        <begin position="65"/>
        <end position="97"/>
    </location>
</feature>
<evidence type="ECO:0000256" key="1">
    <source>
        <dbReference type="PROSITE-ProRule" id="PRU00023"/>
    </source>
</evidence>
<feature type="compositionally biased region" description="Low complexity" evidence="2">
    <location>
        <begin position="301"/>
        <end position="324"/>
    </location>
</feature>
<dbReference type="InterPro" id="IPR036770">
    <property type="entry name" value="Ankyrin_rpt-contain_sf"/>
</dbReference>
<keyword evidence="4" id="KW-1185">Reference proteome</keyword>
<dbReference type="Proteomes" id="UP001634394">
    <property type="component" value="Unassembled WGS sequence"/>
</dbReference>
<evidence type="ECO:0000313" key="3">
    <source>
        <dbReference type="EMBL" id="KAL3883000.1"/>
    </source>
</evidence>
<accession>A0ABD3XDL1</accession>
<dbReference type="Gene3D" id="2.30.30.40">
    <property type="entry name" value="SH3 Domains"/>
    <property type="match status" value="1"/>
</dbReference>
<dbReference type="Gene3D" id="1.25.40.20">
    <property type="entry name" value="Ankyrin repeat-containing domain"/>
    <property type="match status" value="2"/>
</dbReference>
<dbReference type="EMBL" id="JBJQND010000003">
    <property type="protein sequence ID" value="KAL3883000.1"/>
    <property type="molecule type" value="Genomic_DNA"/>
</dbReference>
<dbReference type="PROSITE" id="PS50088">
    <property type="entry name" value="ANK_REPEAT"/>
    <property type="match status" value="2"/>
</dbReference>
<dbReference type="InterPro" id="IPR036028">
    <property type="entry name" value="SH3-like_dom_sf"/>
</dbReference>
<evidence type="ECO:0000313" key="4">
    <source>
        <dbReference type="Proteomes" id="UP001634394"/>
    </source>
</evidence>
<dbReference type="PROSITE" id="PS50297">
    <property type="entry name" value="ANK_REP_REGION"/>
    <property type="match status" value="2"/>
</dbReference>
<gene>
    <name evidence="3" type="ORF">ACJMK2_029300</name>
</gene>
<dbReference type="Pfam" id="PF12796">
    <property type="entry name" value="Ank_2"/>
    <property type="match status" value="2"/>
</dbReference>
<evidence type="ECO:0000256" key="2">
    <source>
        <dbReference type="SAM" id="MobiDB-lite"/>
    </source>
</evidence>
<dbReference type="SMART" id="SM00248">
    <property type="entry name" value="ANK"/>
    <property type="match status" value="6"/>
</dbReference>
<reference evidence="3 4" key="1">
    <citation type="submission" date="2024-11" db="EMBL/GenBank/DDBJ databases">
        <title>Chromosome-level genome assembly of the freshwater bivalve Anodonta woodiana.</title>
        <authorList>
            <person name="Chen X."/>
        </authorList>
    </citation>
    <scope>NUCLEOTIDE SEQUENCE [LARGE SCALE GENOMIC DNA]</scope>
    <source>
        <strain evidence="3">MN2024</strain>
        <tissue evidence="3">Gills</tissue>
    </source>
</reference>